<dbReference type="CDD" id="cd07185">
    <property type="entry name" value="OmpA_C-like"/>
    <property type="match status" value="1"/>
</dbReference>
<evidence type="ECO:0000313" key="13">
    <source>
        <dbReference type="Proteomes" id="UP000317839"/>
    </source>
</evidence>
<dbReference type="NCBIfam" id="NF006508">
    <property type="entry name" value="PRK08944.1"/>
    <property type="match status" value="1"/>
</dbReference>
<dbReference type="PANTHER" id="PTHR30329">
    <property type="entry name" value="STATOR ELEMENT OF FLAGELLAR MOTOR COMPLEX"/>
    <property type="match status" value="1"/>
</dbReference>
<dbReference type="Pfam" id="PF00691">
    <property type="entry name" value="OmpA"/>
    <property type="match status" value="1"/>
</dbReference>
<evidence type="ECO:0000256" key="3">
    <source>
        <dbReference type="ARBA" id="ARBA00022475"/>
    </source>
</evidence>
<dbReference type="PANTHER" id="PTHR30329:SF21">
    <property type="entry name" value="LIPOPROTEIN YIAD-RELATED"/>
    <property type="match status" value="1"/>
</dbReference>
<evidence type="ECO:0000256" key="2">
    <source>
        <dbReference type="ARBA" id="ARBA00008914"/>
    </source>
</evidence>
<evidence type="ECO:0000313" key="12">
    <source>
        <dbReference type="EMBL" id="TQV73850.1"/>
    </source>
</evidence>
<feature type="coiled-coil region" evidence="8">
    <location>
        <begin position="131"/>
        <end position="168"/>
    </location>
</feature>
<dbReference type="RefSeq" id="WP_142942558.1">
    <property type="nucleotide sequence ID" value="NZ_VIKR01000003.1"/>
</dbReference>
<dbReference type="Gene3D" id="3.30.1330.60">
    <property type="entry name" value="OmpA-like domain"/>
    <property type="match status" value="1"/>
</dbReference>
<name>A0A545T9F2_9GAMM</name>
<evidence type="ECO:0000256" key="5">
    <source>
        <dbReference type="ARBA" id="ARBA00022989"/>
    </source>
</evidence>
<evidence type="ECO:0000256" key="8">
    <source>
        <dbReference type="SAM" id="Coils"/>
    </source>
</evidence>
<dbReference type="SUPFAM" id="SSF103088">
    <property type="entry name" value="OmpA-like"/>
    <property type="match status" value="1"/>
</dbReference>
<evidence type="ECO:0000256" key="9">
    <source>
        <dbReference type="SAM" id="MobiDB-lite"/>
    </source>
</evidence>
<dbReference type="Pfam" id="PF13677">
    <property type="entry name" value="MotB_plug"/>
    <property type="match status" value="1"/>
</dbReference>
<gene>
    <name evidence="12" type="ORF">FLL45_13355</name>
</gene>
<evidence type="ECO:0000256" key="7">
    <source>
        <dbReference type="PROSITE-ProRule" id="PRU00473"/>
    </source>
</evidence>
<dbReference type="InterPro" id="IPR036737">
    <property type="entry name" value="OmpA-like_sf"/>
</dbReference>
<accession>A0A545T9F2</accession>
<feature type="domain" description="OmpA-like" evidence="11">
    <location>
        <begin position="181"/>
        <end position="302"/>
    </location>
</feature>
<dbReference type="GO" id="GO:0005886">
    <property type="term" value="C:plasma membrane"/>
    <property type="evidence" value="ECO:0007669"/>
    <property type="project" value="UniProtKB-SubCell"/>
</dbReference>
<feature type="transmembrane region" description="Helical" evidence="10">
    <location>
        <begin position="20"/>
        <end position="38"/>
    </location>
</feature>
<protein>
    <submittedName>
        <fullName evidence="12">OmpA family protein</fullName>
    </submittedName>
</protein>
<dbReference type="OrthoDB" id="9815217at2"/>
<comment type="subcellular location">
    <subcellularLocation>
        <location evidence="1">Cell membrane</location>
        <topology evidence="1">Single-pass membrane protein</topology>
    </subcellularLocation>
</comment>
<evidence type="ECO:0000256" key="10">
    <source>
        <dbReference type="SAM" id="Phobius"/>
    </source>
</evidence>
<dbReference type="InterPro" id="IPR050330">
    <property type="entry name" value="Bact_OuterMem_StrucFunc"/>
</dbReference>
<organism evidence="12 13">
    <name type="scientific">Aliikangiella marina</name>
    <dbReference type="NCBI Taxonomy" id="1712262"/>
    <lineage>
        <taxon>Bacteria</taxon>
        <taxon>Pseudomonadati</taxon>
        <taxon>Pseudomonadota</taxon>
        <taxon>Gammaproteobacteria</taxon>
        <taxon>Oceanospirillales</taxon>
        <taxon>Pleioneaceae</taxon>
        <taxon>Aliikangiella</taxon>
    </lineage>
</organism>
<comment type="similarity">
    <text evidence="2">Belongs to the MotB family.</text>
</comment>
<dbReference type="EMBL" id="VIKR01000003">
    <property type="protein sequence ID" value="TQV73850.1"/>
    <property type="molecule type" value="Genomic_DNA"/>
</dbReference>
<keyword evidence="13" id="KW-1185">Reference proteome</keyword>
<dbReference type="PROSITE" id="PS51123">
    <property type="entry name" value="OMPA_2"/>
    <property type="match status" value="1"/>
</dbReference>
<evidence type="ECO:0000256" key="6">
    <source>
        <dbReference type="ARBA" id="ARBA00023136"/>
    </source>
</evidence>
<dbReference type="InterPro" id="IPR006665">
    <property type="entry name" value="OmpA-like"/>
</dbReference>
<evidence type="ECO:0000259" key="11">
    <source>
        <dbReference type="PROSITE" id="PS51123"/>
    </source>
</evidence>
<comment type="caution">
    <text evidence="12">The sequence shown here is derived from an EMBL/GenBank/DDBJ whole genome shotgun (WGS) entry which is preliminary data.</text>
</comment>
<keyword evidence="8" id="KW-0175">Coiled coil</keyword>
<feature type="region of interest" description="Disordered" evidence="9">
    <location>
        <begin position="102"/>
        <end position="126"/>
    </location>
</feature>
<keyword evidence="5 10" id="KW-1133">Transmembrane helix</keyword>
<sequence>MSDQEECDCPEEGLPAYMETFADLMALLMCFFVLLLSFSEMDVLKFKQIAGSMNFAFGVQNKVDVKDIPKGTSIIAQEFSPGKPVPTVIEAVMQETIDITKETLEFDEPDEDDPQEGEGEDSNTGFGDQAQQAIETAIETAEERAARLAKMQEEAEETARAIAQELAVEISEGQVELLAKGAYVVIRIRERGSFASGSDIIEDEFLPVIGKIEGILKDAKGEIRVAGHTDSLPIDNEFFRSNWELSGGRAGSVTRELLRSGQLDKNRFVITGYADTKPIADNSTSEGRATNRRVEIIIVQGEQPEGEVVGVGIDAPQG</sequence>
<keyword evidence="6 7" id="KW-0472">Membrane</keyword>
<dbReference type="Proteomes" id="UP000317839">
    <property type="component" value="Unassembled WGS sequence"/>
</dbReference>
<dbReference type="AlphaFoldDB" id="A0A545T9F2"/>
<feature type="compositionally biased region" description="Acidic residues" evidence="9">
    <location>
        <begin position="105"/>
        <end position="121"/>
    </location>
</feature>
<dbReference type="InterPro" id="IPR025713">
    <property type="entry name" value="MotB-like_N_dom"/>
</dbReference>
<evidence type="ECO:0000256" key="1">
    <source>
        <dbReference type="ARBA" id="ARBA00004162"/>
    </source>
</evidence>
<keyword evidence="4 10" id="KW-0812">Transmembrane</keyword>
<proteinExistence type="inferred from homology"/>
<evidence type="ECO:0000256" key="4">
    <source>
        <dbReference type="ARBA" id="ARBA00022692"/>
    </source>
</evidence>
<keyword evidence="3" id="KW-1003">Cell membrane</keyword>
<reference evidence="12 13" key="1">
    <citation type="submission" date="2019-06" db="EMBL/GenBank/DDBJ databases">
        <title>Draft genome of Aliikangiella marina GYP-15.</title>
        <authorList>
            <person name="Wang G."/>
        </authorList>
    </citation>
    <scope>NUCLEOTIDE SEQUENCE [LARGE SCALE GENOMIC DNA]</scope>
    <source>
        <strain evidence="12 13">GYP-15</strain>
    </source>
</reference>